<sequence length="152" mass="17922">MKKLERVLWTTFYFLIFIILIKVVGNYFGFELEHRFTWFKLLFYGVPVLLLVLHSIITLGYKKAIFFMFLASSTGTFFEYIGLKYGTFFGGHYVYKPQAALFTVPISVILFWAVFIYTGYIMTNSFLNWLKIKGTQKKLNNFWLLPLLILMG</sequence>
<gene>
    <name evidence="2" type="ORF">UR68_C0020G0039</name>
</gene>
<keyword evidence="1" id="KW-1133">Transmembrane helix</keyword>
<feature type="transmembrane region" description="Helical" evidence="1">
    <location>
        <begin position="36"/>
        <end position="57"/>
    </location>
</feature>
<evidence type="ECO:0008006" key="4">
    <source>
        <dbReference type="Google" id="ProtNLM"/>
    </source>
</evidence>
<dbReference type="InterPro" id="IPR007354">
    <property type="entry name" value="CruF-like"/>
</dbReference>
<proteinExistence type="predicted"/>
<keyword evidence="1" id="KW-0812">Transmembrane</keyword>
<feature type="transmembrane region" description="Helical" evidence="1">
    <location>
        <begin position="102"/>
        <end position="123"/>
    </location>
</feature>
<evidence type="ECO:0000256" key="1">
    <source>
        <dbReference type="SAM" id="Phobius"/>
    </source>
</evidence>
<name>A0A0G0BRV3_9BACT</name>
<feature type="transmembrane region" description="Helical" evidence="1">
    <location>
        <begin position="7"/>
        <end position="30"/>
    </location>
</feature>
<evidence type="ECO:0000313" key="2">
    <source>
        <dbReference type="EMBL" id="KKP72184.1"/>
    </source>
</evidence>
<dbReference type="EMBL" id="LBQC01000020">
    <property type="protein sequence ID" value="KKP72184.1"/>
    <property type="molecule type" value="Genomic_DNA"/>
</dbReference>
<accession>A0A0G0BRV3</accession>
<evidence type="ECO:0000313" key="3">
    <source>
        <dbReference type="Proteomes" id="UP000034457"/>
    </source>
</evidence>
<comment type="caution">
    <text evidence="2">The sequence shown here is derived from an EMBL/GenBank/DDBJ whole genome shotgun (WGS) entry which is preliminary data.</text>
</comment>
<feature type="transmembrane region" description="Helical" evidence="1">
    <location>
        <begin position="64"/>
        <end position="82"/>
    </location>
</feature>
<organism evidence="2 3">
    <name type="scientific">Candidatus Roizmanbacteria bacterium GW2011_GWA2_35_19</name>
    <dbReference type="NCBI Taxonomy" id="1618478"/>
    <lineage>
        <taxon>Bacteria</taxon>
        <taxon>Candidatus Roizmaniibacteriota</taxon>
    </lineage>
</organism>
<dbReference type="Pfam" id="PF04240">
    <property type="entry name" value="Caroten_synth"/>
    <property type="match status" value="1"/>
</dbReference>
<keyword evidence="1" id="KW-0472">Membrane</keyword>
<dbReference type="AlphaFoldDB" id="A0A0G0BRV3"/>
<dbReference type="STRING" id="1618478.UR68_C0020G0039"/>
<reference evidence="2 3" key="1">
    <citation type="journal article" date="2015" name="Nature">
        <title>rRNA introns, odd ribosomes, and small enigmatic genomes across a large radiation of phyla.</title>
        <authorList>
            <person name="Brown C.T."/>
            <person name="Hug L.A."/>
            <person name="Thomas B.C."/>
            <person name="Sharon I."/>
            <person name="Castelle C.J."/>
            <person name="Singh A."/>
            <person name="Wilkins M.J."/>
            <person name="Williams K.H."/>
            <person name="Banfield J.F."/>
        </authorList>
    </citation>
    <scope>NUCLEOTIDE SEQUENCE [LARGE SCALE GENOMIC DNA]</scope>
</reference>
<protein>
    <recommendedName>
        <fullName evidence="4">Carotene biosynthesis associated membrane protein</fullName>
    </recommendedName>
</protein>
<dbReference type="Proteomes" id="UP000034457">
    <property type="component" value="Unassembled WGS sequence"/>
</dbReference>